<feature type="region of interest" description="Disordered" evidence="1">
    <location>
        <begin position="26"/>
        <end position="65"/>
    </location>
</feature>
<accession>A0A0A9GMS8</accession>
<dbReference type="EMBL" id="GBRH01171461">
    <property type="protein sequence ID" value="JAE26435.1"/>
    <property type="molecule type" value="Transcribed_RNA"/>
</dbReference>
<reference evidence="2" key="2">
    <citation type="journal article" date="2015" name="Data Brief">
        <title>Shoot transcriptome of the giant reed, Arundo donax.</title>
        <authorList>
            <person name="Barrero R.A."/>
            <person name="Guerrero F.D."/>
            <person name="Moolhuijzen P."/>
            <person name="Goolsby J.A."/>
            <person name="Tidwell J."/>
            <person name="Bellgard S.E."/>
            <person name="Bellgard M.I."/>
        </authorList>
    </citation>
    <scope>NUCLEOTIDE SEQUENCE</scope>
    <source>
        <tissue evidence="2">Shoot tissue taken approximately 20 cm above the soil surface</tissue>
    </source>
</reference>
<dbReference type="AlphaFoldDB" id="A0A0A9GMS8"/>
<organism evidence="2">
    <name type="scientific">Arundo donax</name>
    <name type="common">Giant reed</name>
    <name type="synonym">Donax arundinaceus</name>
    <dbReference type="NCBI Taxonomy" id="35708"/>
    <lineage>
        <taxon>Eukaryota</taxon>
        <taxon>Viridiplantae</taxon>
        <taxon>Streptophyta</taxon>
        <taxon>Embryophyta</taxon>
        <taxon>Tracheophyta</taxon>
        <taxon>Spermatophyta</taxon>
        <taxon>Magnoliopsida</taxon>
        <taxon>Liliopsida</taxon>
        <taxon>Poales</taxon>
        <taxon>Poaceae</taxon>
        <taxon>PACMAD clade</taxon>
        <taxon>Arundinoideae</taxon>
        <taxon>Arundineae</taxon>
        <taxon>Arundo</taxon>
    </lineage>
</organism>
<sequence length="75" mass="8580">MGCAAAFLLGRAFIGFSRVAPNRRSRWARHRPSIHGSVSSPWWRDKQGASGKRNRSPGHGWRTTKRVCQWSREMS</sequence>
<proteinExistence type="predicted"/>
<protein>
    <submittedName>
        <fullName evidence="2">Uncharacterized protein</fullName>
    </submittedName>
</protein>
<name>A0A0A9GMS8_ARUDO</name>
<evidence type="ECO:0000256" key="1">
    <source>
        <dbReference type="SAM" id="MobiDB-lite"/>
    </source>
</evidence>
<reference evidence="2" key="1">
    <citation type="submission" date="2014-09" db="EMBL/GenBank/DDBJ databases">
        <authorList>
            <person name="Magalhaes I.L.F."/>
            <person name="Oliveira U."/>
            <person name="Santos F.R."/>
            <person name="Vidigal T.H.D.A."/>
            <person name="Brescovit A.D."/>
            <person name="Santos A.J."/>
        </authorList>
    </citation>
    <scope>NUCLEOTIDE SEQUENCE</scope>
    <source>
        <tissue evidence="2">Shoot tissue taken approximately 20 cm above the soil surface</tissue>
    </source>
</reference>
<evidence type="ECO:0000313" key="2">
    <source>
        <dbReference type="EMBL" id="JAE26435.1"/>
    </source>
</evidence>